<gene>
    <name evidence="1" type="ORF">S01H4_64508</name>
</gene>
<accession>X1ER28</accession>
<evidence type="ECO:0000313" key="1">
    <source>
        <dbReference type="EMBL" id="GAH11088.1"/>
    </source>
</evidence>
<comment type="caution">
    <text evidence="1">The sequence shown here is derived from an EMBL/GenBank/DDBJ whole genome shotgun (WGS) entry which is preliminary data.</text>
</comment>
<dbReference type="AlphaFoldDB" id="X1ER28"/>
<dbReference type="EMBL" id="BART01039146">
    <property type="protein sequence ID" value="GAH11088.1"/>
    <property type="molecule type" value="Genomic_DNA"/>
</dbReference>
<feature type="non-terminal residue" evidence="1">
    <location>
        <position position="1"/>
    </location>
</feature>
<organism evidence="1">
    <name type="scientific">marine sediment metagenome</name>
    <dbReference type="NCBI Taxonomy" id="412755"/>
    <lineage>
        <taxon>unclassified sequences</taxon>
        <taxon>metagenomes</taxon>
        <taxon>ecological metagenomes</taxon>
    </lineage>
</organism>
<proteinExistence type="predicted"/>
<reference evidence="1" key="1">
    <citation type="journal article" date="2014" name="Front. Microbiol.">
        <title>High frequency of phylogenetically diverse reductive dehalogenase-homologous genes in deep subseafloor sedimentary metagenomes.</title>
        <authorList>
            <person name="Kawai M."/>
            <person name="Futagami T."/>
            <person name="Toyoda A."/>
            <person name="Takaki Y."/>
            <person name="Nishi S."/>
            <person name="Hori S."/>
            <person name="Arai W."/>
            <person name="Tsubouchi T."/>
            <person name="Morono Y."/>
            <person name="Uchiyama I."/>
            <person name="Ito T."/>
            <person name="Fujiyama A."/>
            <person name="Inagaki F."/>
            <person name="Takami H."/>
        </authorList>
    </citation>
    <scope>NUCLEOTIDE SEQUENCE</scope>
    <source>
        <strain evidence="1">Expedition CK06-06</strain>
    </source>
</reference>
<sequence length="47" mass="5138">RMAEWIDIAGERECPPGTSIERVAANEMVALANVDGQYTLNTKMSPT</sequence>
<protein>
    <submittedName>
        <fullName evidence="1">Uncharacterized protein</fullName>
    </submittedName>
</protein>
<name>X1ER28_9ZZZZ</name>